<evidence type="ECO:0000256" key="2">
    <source>
        <dbReference type="ARBA" id="ARBA00022573"/>
    </source>
</evidence>
<evidence type="ECO:0000256" key="3">
    <source>
        <dbReference type="ARBA" id="ARBA00022603"/>
    </source>
</evidence>
<evidence type="ECO:0000313" key="8">
    <source>
        <dbReference type="Proteomes" id="UP000199158"/>
    </source>
</evidence>
<dbReference type="GO" id="GO:0046026">
    <property type="term" value="F:precorrin-4 C11-methyltransferase activity"/>
    <property type="evidence" value="ECO:0007669"/>
    <property type="project" value="InterPro"/>
</dbReference>
<dbReference type="RefSeq" id="WP_092752430.1">
    <property type="nucleotide sequence ID" value="NZ_FOCG01000001.1"/>
</dbReference>
<dbReference type="PANTHER" id="PTHR45790">
    <property type="entry name" value="SIROHEME SYNTHASE-RELATED"/>
    <property type="match status" value="1"/>
</dbReference>
<keyword evidence="8" id="KW-1185">Reference proteome</keyword>
<organism evidence="7 8">
    <name type="scientific">Hydrogenoanaerobacterium saccharovorans</name>
    <dbReference type="NCBI Taxonomy" id="474960"/>
    <lineage>
        <taxon>Bacteria</taxon>
        <taxon>Bacillati</taxon>
        <taxon>Bacillota</taxon>
        <taxon>Clostridia</taxon>
        <taxon>Eubacteriales</taxon>
        <taxon>Oscillospiraceae</taxon>
        <taxon>Hydrogenoanaerobacterium</taxon>
    </lineage>
</organism>
<dbReference type="NCBIfam" id="TIGR01465">
    <property type="entry name" value="cobM_cbiF"/>
    <property type="match status" value="1"/>
</dbReference>
<dbReference type="InterPro" id="IPR000878">
    <property type="entry name" value="4pyrrol_Mease"/>
</dbReference>
<dbReference type="PANTHER" id="PTHR45790:SF4">
    <property type="entry name" value="COBALT-PRECORRIN-4 C(11)-METHYLTRANSFERASE"/>
    <property type="match status" value="1"/>
</dbReference>
<dbReference type="InterPro" id="IPR006362">
    <property type="entry name" value="Cbl_synth_CobM/CibF"/>
</dbReference>
<dbReference type="InterPro" id="IPR014777">
    <property type="entry name" value="4pyrrole_Mease_sub1"/>
</dbReference>
<evidence type="ECO:0000313" key="7">
    <source>
        <dbReference type="EMBL" id="SEM65389.1"/>
    </source>
</evidence>
<dbReference type="STRING" id="474960.SAMN05216180_1101"/>
<accession>A0A1H8A6H1</accession>
<evidence type="ECO:0000259" key="6">
    <source>
        <dbReference type="Pfam" id="PF00590"/>
    </source>
</evidence>
<keyword evidence="5" id="KW-0949">S-adenosyl-L-methionine</keyword>
<sequence>MIHFVGAGSGAPDLITVRGQRLLQQADVIIYAGSLVNPALLDNAKAGCEIYDSAKMTLEHVLEVMTAAEKQGKTTVRLHTGDPSIYGAIREQMDLLDEAGFDYDVTPGVSSFCGAAAALKAEYTLPDVSQTVIITRMAGRTPVPEKEEISLLASHGATMAIFLSAGMLEQLRERLLKGGYTENTPAAIVYKATWPDEKQVIGTVGTLPQMAKEHGISKTALILVGGFLGDKYERSKLYDPAFTTEFRKATK</sequence>
<dbReference type="Gene3D" id="3.40.1010.10">
    <property type="entry name" value="Cobalt-precorrin-4 Transmethylase, Domain 1"/>
    <property type="match status" value="1"/>
</dbReference>
<dbReference type="InterPro" id="IPR050161">
    <property type="entry name" value="Siro_Cobalamin_biosynth"/>
</dbReference>
<dbReference type="SUPFAM" id="SSF53790">
    <property type="entry name" value="Tetrapyrrole methylase"/>
    <property type="match status" value="1"/>
</dbReference>
<evidence type="ECO:0000256" key="4">
    <source>
        <dbReference type="ARBA" id="ARBA00022679"/>
    </source>
</evidence>
<keyword evidence="3 7" id="KW-0489">Methyltransferase</keyword>
<keyword evidence="4 7" id="KW-0808">Transferase</keyword>
<dbReference type="CDD" id="cd11641">
    <property type="entry name" value="Precorrin-4_C11-MT"/>
    <property type="match status" value="1"/>
</dbReference>
<dbReference type="Pfam" id="PF00590">
    <property type="entry name" value="TP_methylase"/>
    <property type="match status" value="1"/>
</dbReference>
<feature type="domain" description="Tetrapyrrole methylase" evidence="6">
    <location>
        <begin position="1"/>
        <end position="207"/>
    </location>
</feature>
<evidence type="ECO:0000256" key="5">
    <source>
        <dbReference type="ARBA" id="ARBA00022691"/>
    </source>
</evidence>
<evidence type="ECO:0000256" key="1">
    <source>
        <dbReference type="ARBA" id="ARBA00005879"/>
    </source>
</evidence>
<dbReference type="EMBL" id="FOCG01000001">
    <property type="protein sequence ID" value="SEM65389.1"/>
    <property type="molecule type" value="Genomic_DNA"/>
</dbReference>
<dbReference type="GO" id="GO:0009236">
    <property type="term" value="P:cobalamin biosynthetic process"/>
    <property type="evidence" value="ECO:0007669"/>
    <property type="project" value="UniProtKB-KW"/>
</dbReference>
<dbReference type="OrthoDB" id="9815856at2"/>
<proteinExistence type="inferred from homology"/>
<dbReference type="InterPro" id="IPR035996">
    <property type="entry name" value="4pyrrol_Methylase_sf"/>
</dbReference>
<dbReference type="AlphaFoldDB" id="A0A1H8A6H1"/>
<dbReference type="InterPro" id="IPR014776">
    <property type="entry name" value="4pyrrole_Mease_sub2"/>
</dbReference>
<comment type="similarity">
    <text evidence="1">Belongs to the precorrin methyltransferase family.</text>
</comment>
<keyword evidence="2" id="KW-0169">Cobalamin biosynthesis</keyword>
<dbReference type="GO" id="GO:0032259">
    <property type="term" value="P:methylation"/>
    <property type="evidence" value="ECO:0007669"/>
    <property type="project" value="UniProtKB-KW"/>
</dbReference>
<gene>
    <name evidence="7" type="ORF">SAMN05216180_1101</name>
</gene>
<name>A0A1H8A6H1_9FIRM</name>
<protein>
    <submittedName>
        <fullName evidence="7">Cobalt-precorrin 4 C11-methyltransferase</fullName>
    </submittedName>
</protein>
<dbReference type="Gene3D" id="3.30.950.10">
    <property type="entry name" value="Methyltransferase, Cobalt-precorrin-4 Transmethylase, Domain 2"/>
    <property type="match status" value="1"/>
</dbReference>
<dbReference type="Proteomes" id="UP000199158">
    <property type="component" value="Unassembled WGS sequence"/>
</dbReference>
<reference evidence="7 8" key="1">
    <citation type="submission" date="2016-10" db="EMBL/GenBank/DDBJ databases">
        <authorList>
            <person name="de Groot N.N."/>
        </authorList>
    </citation>
    <scope>NUCLEOTIDE SEQUENCE [LARGE SCALE GENOMIC DNA]</scope>
    <source>
        <strain evidence="7 8">CGMCC 1.5070</strain>
    </source>
</reference>